<feature type="compositionally biased region" description="Basic and acidic residues" evidence="1">
    <location>
        <begin position="54"/>
        <end position="67"/>
    </location>
</feature>
<dbReference type="NCBIfam" id="TIGR00847">
    <property type="entry name" value="ccoS"/>
    <property type="match status" value="1"/>
</dbReference>
<dbReference type="PANTHER" id="PTHR41532">
    <property type="entry name" value="FIXS PROTEIN"/>
    <property type="match status" value="1"/>
</dbReference>
<dbReference type="InterPro" id="IPR004714">
    <property type="entry name" value="Cyt_oxidase_maturation_cbb3"/>
</dbReference>
<evidence type="ECO:0000313" key="4">
    <source>
        <dbReference type="Proteomes" id="UP000055136"/>
    </source>
</evidence>
<reference evidence="3" key="1">
    <citation type="submission" date="2015-10" db="EMBL/GenBank/DDBJ databases">
        <title>Description of Candidatus Tenderia electrophaga gen. nov, sp. nov., an Uncultivated Electroautotroph from a Biocathode Enrichment.</title>
        <authorList>
            <person name="Eddie B.J."/>
            <person name="Malanoski A.P."/>
            <person name="Wang Z."/>
            <person name="Hall R.J."/>
            <person name="Oh S.D."/>
            <person name="Heiner C."/>
            <person name="Lin B."/>
            <person name="Strycharz-Glaven S.M."/>
        </authorList>
    </citation>
    <scope>NUCLEOTIDE SEQUENCE [LARGE SCALE GENOMIC DNA]</scope>
    <source>
        <strain evidence="3">NRL1</strain>
    </source>
</reference>
<dbReference type="PANTHER" id="PTHR41532:SF1">
    <property type="entry name" value="FIXS PROTEIN"/>
    <property type="match status" value="1"/>
</dbReference>
<keyword evidence="4" id="KW-1185">Reference proteome</keyword>
<dbReference type="Proteomes" id="UP000055136">
    <property type="component" value="Chromosome"/>
</dbReference>
<dbReference type="KEGG" id="tee:Tel_07390"/>
<accession>A0A0S2TCV4</accession>
<feature type="transmembrane region" description="Helical" evidence="2">
    <location>
        <begin position="6"/>
        <end position="26"/>
    </location>
</feature>
<dbReference type="AlphaFoldDB" id="A0A0S2TCV4"/>
<dbReference type="STRING" id="1748243.Tel_07390"/>
<evidence type="ECO:0000256" key="2">
    <source>
        <dbReference type="SAM" id="Phobius"/>
    </source>
</evidence>
<dbReference type="EMBL" id="CP013099">
    <property type="protein sequence ID" value="ALP52992.1"/>
    <property type="molecule type" value="Genomic_DNA"/>
</dbReference>
<keyword evidence="2" id="KW-0812">Transmembrane</keyword>
<keyword evidence="2" id="KW-1133">Transmembrane helix</keyword>
<proteinExistence type="predicted"/>
<feature type="region of interest" description="Disordered" evidence="1">
    <location>
        <begin position="33"/>
        <end position="67"/>
    </location>
</feature>
<name>A0A0S2TCV4_9GAMM</name>
<keyword evidence="2" id="KW-0472">Membrane</keyword>
<gene>
    <name evidence="3" type="ORF">Tel_07390</name>
</gene>
<evidence type="ECO:0000313" key="3">
    <source>
        <dbReference type="EMBL" id="ALP52992.1"/>
    </source>
</evidence>
<sequence length="67" mass="7712">METIYALVPAMILLALVSVVVFFWAARSGQYDDMEGPAHRILDDDDDPRLPQNRPEEKRPESDEKRP</sequence>
<evidence type="ECO:0000256" key="1">
    <source>
        <dbReference type="SAM" id="MobiDB-lite"/>
    </source>
</evidence>
<protein>
    <submittedName>
        <fullName evidence="3">Cytochrome C oxidase Cbb3</fullName>
    </submittedName>
</protein>
<organism evidence="3 4">
    <name type="scientific">Candidatus Tenderia electrophaga</name>
    <dbReference type="NCBI Taxonomy" id="1748243"/>
    <lineage>
        <taxon>Bacteria</taxon>
        <taxon>Pseudomonadati</taxon>
        <taxon>Pseudomonadota</taxon>
        <taxon>Gammaproteobacteria</taxon>
        <taxon>Candidatus Tenderiales</taxon>
        <taxon>Candidatus Tenderiaceae</taxon>
        <taxon>Candidatus Tenderia</taxon>
    </lineage>
</organism>
<dbReference type="Pfam" id="PF03597">
    <property type="entry name" value="FixS"/>
    <property type="match status" value="1"/>
</dbReference>